<dbReference type="PANTHER" id="PTHR32303">
    <property type="entry name" value="QUINOPROTEIN ALCOHOL DEHYDROGENASE (CYTOCHROME C)"/>
    <property type="match status" value="1"/>
</dbReference>
<evidence type="ECO:0000256" key="11">
    <source>
        <dbReference type="PIRSR" id="PIRSR617512-2"/>
    </source>
</evidence>
<keyword evidence="3 12" id="KW-0479">Metal-binding</keyword>
<feature type="binding site" evidence="11">
    <location>
        <position position="271"/>
    </location>
    <ligand>
        <name>pyrroloquinoline quinone</name>
        <dbReference type="ChEBI" id="CHEBI:58442"/>
    </ligand>
</feature>
<dbReference type="NCBIfam" id="TIGR03075">
    <property type="entry name" value="PQQ_enz_alc_DH"/>
    <property type="match status" value="1"/>
</dbReference>
<dbReference type="Proteomes" id="UP000515733">
    <property type="component" value="Chromosome"/>
</dbReference>
<evidence type="ECO:0000256" key="12">
    <source>
        <dbReference type="PIRSR" id="PIRSR617512-3"/>
    </source>
</evidence>
<comment type="cofactor">
    <cofactor evidence="12">
        <name>Ca(2+)</name>
        <dbReference type="ChEBI" id="CHEBI:29108"/>
    </cofactor>
    <text evidence="12">Binds 1 Ca(2+) ion per subunit.</text>
</comment>
<feature type="active site" description="Proton acceptor" evidence="10">
    <location>
        <position position="336"/>
    </location>
</feature>
<dbReference type="SMART" id="SM00564">
    <property type="entry name" value="PQQ"/>
    <property type="match status" value="5"/>
</dbReference>
<name>A0A6S6YT47_9PROT</name>
<dbReference type="SUPFAM" id="SSF50998">
    <property type="entry name" value="Quinoprotein alcohol dehydrogenase-like"/>
    <property type="match status" value="1"/>
</dbReference>
<keyword evidence="5 12" id="KW-0106">Calcium</keyword>
<evidence type="ECO:0000256" key="3">
    <source>
        <dbReference type="ARBA" id="ARBA00022723"/>
    </source>
</evidence>
<evidence type="ECO:0000256" key="10">
    <source>
        <dbReference type="PIRSR" id="PIRSR617512-1"/>
    </source>
</evidence>
<feature type="binding site" description="covalent" evidence="11">
    <location>
        <position position="639"/>
    </location>
    <ligand>
        <name>heme c</name>
        <dbReference type="ChEBI" id="CHEBI:61717"/>
    </ligand>
</feature>
<comment type="cofactor">
    <cofactor evidence="11">
        <name>heme c</name>
        <dbReference type="ChEBI" id="CHEBI:61717"/>
    </cofactor>
    <text evidence="11">Binds 1 heme c group per subunit.</text>
</comment>
<keyword evidence="6 11" id="KW-0634">PQQ</keyword>
<comment type="similarity">
    <text evidence="1">Belongs to the bacterial PQQ dehydrogenase family.</text>
</comment>
<feature type="binding site" description="axial binding residue" evidence="12">
    <location>
        <position position="682"/>
    </location>
    <ligand>
        <name>heme c</name>
        <dbReference type="ChEBI" id="CHEBI:61717"/>
    </ligand>
    <ligandPart>
        <name>Fe</name>
        <dbReference type="ChEBI" id="CHEBI:18248"/>
    </ligandPart>
</feature>
<dbReference type="SUPFAM" id="SSF46626">
    <property type="entry name" value="Cytochrome c"/>
    <property type="match status" value="1"/>
</dbReference>
<dbReference type="GO" id="GO:0016020">
    <property type="term" value="C:membrane"/>
    <property type="evidence" value="ECO:0007669"/>
    <property type="project" value="InterPro"/>
</dbReference>
<dbReference type="KEGG" id="doe:DENOEST_3548"/>
<keyword evidence="7 14" id="KW-0560">Oxidoreductase</keyword>
<proteinExistence type="inferred from homology"/>
<dbReference type="InterPro" id="IPR011047">
    <property type="entry name" value="Quinoprotein_ADH-like_sf"/>
</dbReference>
<keyword evidence="9" id="KW-1015">Disulfide bond</keyword>
<dbReference type="Gene3D" id="2.140.10.10">
    <property type="entry name" value="Quinoprotein alcohol dehydrogenase-like superfamily"/>
    <property type="match status" value="1"/>
</dbReference>
<dbReference type="InterPro" id="IPR017512">
    <property type="entry name" value="PQQ_MeOH/EtOH_DH"/>
</dbReference>
<feature type="binding site" description="axial binding residue" evidence="12">
    <location>
        <position position="643"/>
    </location>
    <ligand>
        <name>heme c</name>
        <dbReference type="ChEBI" id="CHEBI:61717"/>
    </ligand>
    <ligandPart>
        <name>Fe</name>
        <dbReference type="ChEBI" id="CHEBI:18248"/>
    </ligandPart>
</feature>
<dbReference type="GO" id="GO:0016614">
    <property type="term" value="F:oxidoreductase activity, acting on CH-OH group of donors"/>
    <property type="evidence" value="ECO:0007669"/>
    <property type="project" value="InterPro"/>
</dbReference>
<keyword evidence="4" id="KW-0732">Signal</keyword>
<dbReference type="AlphaFoldDB" id="A0A6S6YT47"/>
<feature type="binding site" evidence="11">
    <location>
        <position position="196"/>
    </location>
    <ligand>
        <name>pyrroloquinoline quinone</name>
        <dbReference type="ChEBI" id="CHEBI:58442"/>
    </ligand>
</feature>
<feature type="binding site" evidence="12">
    <location>
        <position position="291"/>
    </location>
    <ligand>
        <name>Ca(2+)</name>
        <dbReference type="ChEBI" id="CHEBI:29108"/>
    </ligand>
</feature>
<evidence type="ECO:0000313" key="14">
    <source>
        <dbReference type="EMBL" id="CAB1370702.1"/>
    </source>
</evidence>
<dbReference type="InterPro" id="IPR002372">
    <property type="entry name" value="PQQ_rpt_dom"/>
</dbReference>
<feature type="domain" description="Cytochrome c" evidence="13">
    <location>
        <begin position="626"/>
        <end position="704"/>
    </location>
</feature>
<dbReference type="GO" id="GO:0020037">
    <property type="term" value="F:heme binding"/>
    <property type="evidence" value="ECO:0007669"/>
    <property type="project" value="InterPro"/>
</dbReference>
<accession>A0A6S6YT47</accession>
<evidence type="ECO:0000259" key="13">
    <source>
        <dbReference type="PROSITE" id="PS51007"/>
    </source>
</evidence>
<evidence type="ECO:0000256" key="8">
    <source>
        <dbReference type="ARBA" id="ARBA00023004"/>
    </source>
</evidence>
<dbReference type="PROSITE" id="PS51007">
    <property type="entry name" value="CYTC"/>
    <property type="match status" value="1"/>
</dbReference>
<sequence>MHHPLPLHDKKKRRHTIMKPPSRIWLSYLCFAGTLIASLVQATEVDNTLLTRDPGGAHWAGYSRSFDEQRYSPLTQINASNVKRLGLAWTLELNNIGNVSTAPLAVDGVIYFAAGLSVVHAVDARTGKLLWRHDPDVAKVAGEKLREAWGIRGLAFWKGKVYAGTQDGRLIALDASNGRLLWSVMTVGKDDQRYITGAPRVFNGKVIIGHGGADFGPVRGYVTAYDAETGKQRWRFHTVPGNPADGFENKAMEMAAQTWTGEWWKHGGGGTVWNAMTYDPEFNRIYLGTGNGAPWNQKIRSPDGGDNLFLCSVVALDADTGEYVWHYQTNPGETWDYNSAMDMVLADLTIEGKPRKVMLHAPKNGFFYVIDRKTGKLISAEKIVKVTWAERIDLATGRPVETPNARYQNGETTIWPSGMGAHNWPPMSFNPDTGLVYIPVRELPGYYNDKGIDFKNWRHESGPHFSTGVNPINNIDPPPDAGTSALLAWDPVQQREVWRMPTPGIFNGGTLTSAGGLVFQGDAAGRFTAHDARNGKVLWSFNLGVGTIAPPITYTAGGKQYVSVLAGWTGLIQALGSLTAQHGWVGREHPRRLLTFALDGKAKLPRSAPPKRPVPLDDPGLALDDTKITQGREIYSDRCVTCHGPAAVAGGYAPDLRASPVALALDALDGVVRQGALLQRGMPQFSEISRGELDALRHYLRARAREDLGNKTATGPGPSVR</sequence>
<dbReference type="InterPro" id="IPR036909">
    <property type="entry name" value="Cyt_c-like_dom_sf"/>
</dbReference>
<evidence type="ECO:0000256" key="1">
    <source>
        <dbReference type="ARBA" id="ARBA00008156"/>
    </source>
</evidence>
<keyword evidence="2 11" id="KW-0349">Heme</keyword>
<feature type="binding site" description="covalent" evidence="11">
    <location>
        <position position="642"/>
    </location>
    <ligand>
        <name>heme c</name>
        <dbReference type="ChEBI" id="CHEBI:61717"/>
    </ligand>
</feature>
<evidence type="ECO:0000256" key="6">
    <source>
        <dbReference type="ARBA" id="ARBA00022891"/>
    </source>
</evidence>
<feature type="binding site" evidence="11">
    <location>
        <begin position="212"/>
        <end position="213"/>
    </location>
    <ligand>
        <name>pyrroloquinoline quinone</name>
        <dbReference type="ChEBI" id="CHEBI:58442"/>
    </ligand>
</feature>
<evidence type="ECO:0000256" key="9">
    <source>
        <dbReference type="ARBA" id="ARBA00023157"/>
    </source>
</evidence>
<feature type="binding site" evidence="12">
    <location>
        <position position="336"/>
    </location>
    <ligand>
        <name>Ca(2+)</name>
        <dbReference type="ChEBI" id="CHEBI:29108"/>
    </ligand>
</feature>
<protein>
    <submittedName>
        <fullName evidence="14">Quinohemoprotein alcohol dehydrogenase ADH IIB</fullName>
        <ecNumber evidence="14">1.1.9.1</ecNumber>
    </submittedName>
</protein>
<dbReference type="GO" id="GO:0009055">
    <property type="term" value="F:electron transfer activity"/>
    <property type="evidence" value="ECO:0007669"/>
    <property type="project" value="InterPro"/>
</dbReference>
<dbReference type="InterPro" id="IPR009056">
    <property type="entry name" value="Cyt_c-like_dom"/>
</dbReference>
<dbReference type="InterPro" id="IPR018391">
    <property type="entry name" value="PQQ_b-propeller_rpt"/>
</dbReference>
<evidence type="ECO:0000313" key="15">
    <source>
        <dbReference type="Proteomes" id="UP000515733"/>
    </source>
</evidence>
<evidence type="ECO:0000256" key="4">
    <source>
        <dbReference type="ARBA" id="ARBA00022729"/>
    </source>
</evidence>
<dbReference type="GO" id="GO:0005509">
    <property type="term" value="F:calcium ion binding"/>
    <property type="evidence" value="ECO:0007669"/>
    <property type="project" value="InterPro"/>
</dbReference>
<evidence type="ECO:0000256" key="5">
    <source>
        <dbReference type="ARBA" id="ARBA00022837"/>
    </source>
</evidence>
<keyword evidence="15" id="KW-1185">Reference proteome</keyword>
<dbReference type="EMBL" id="LR778301">
    <property type="protein sequence ID" value="CAB1370702.1"/>
    <property type="molecule type" value="Genomic_DNA"/>
</dbReference>
<evidence type="ECO:0000256" key="7">
    <source>
        <dbReference type="ARBA" id="ARBA00023002"/>
    </source>
</evidence>
<reference evidence="14 15" key="1">
    <citation type="submission" date="2020-03" db="EMBL/GenBank/DDBJ databases">
        <authorList>
            <consortium name="Genoscope - CEA"/>
            <person name="William W."/>
        </authorList>
    </citation>
    <scope>NUCLEOTIDE SEQUENCE [LARGE SCALE GENOMIC DNA]</scope>
    <source>
        <strain evidence="15">DSM 16959</strain>
    </source>
</reference>
<feature type="binding site" evidence="11">
    <location>
        <position position="363"/>
    </location>
    <ligand>
        <name>pyrroloquinoline quinone</name>
        <dbReference type="ChEBI" id="CHEBI:58442"/>
    </ligand>
</feature>
<feature type="binding site" evidence="11">
    <location>
        <position position="152"/>
    </location>
    <ligand>
        <name>pyrroloquinoline quinone</name>
        <dbReference type="ChEBI" id="CHEBI:58442"/>
    </ligand>
</feature>
<dbReference type="Pfam" id="PF13442">
    <property type="entry name" value="Cytochrome_CBB3"/>
    <property type="match status" value="1"/>
</dbReference>
<feature type="binding site" evidence="11">
    <location>
        <begin position="423"/>
        <end position="424"/>
    </location>
    <ligand>
        <name>pyrroloquinoline quinone</name>
        <dbReference type="ChEBI" id="CHEBI:58442"/>
    </ligand>
</feature>
<evidence type="ECO:0000256" key="2">
    <source>
        <dbReference type="ARBA" id="ARBA00022617"/>
    </source>
</evidence>
<dbReference type="CDD" id="cd10279">
    <property type="entry name" value="PQQ_ADH_II"/>
    <property type="match status" value="1"/>
</dbReference>
<dbReference type="Gene3D" id="1.10.760.10">
    <property type="entry name" value="Cytochrome c-like domain"/>
    <property type="match status" value="1"/>
</dbReference>
<dbReference type="Pfam" id="PF01011">
    <property type="entry name" value="PQQ"/>
    <property type="match status" value="2"/>
</dbReference>
<organism evidence="14 15">
    <name type="scientific">Denitratisoma oestradiolicum</name>
    <dbReference type="NCBI Taxonomy" id="311182"/>
    <lineage>
        <taxon>Bacteria</taxon>
        <taxon>Pseudomonadati</taxon>
        <taxon>Pseudomonadota</taxon>
        <taxon>Betaproteobacteria</taxon>
        <taxon>Nitrosomonadales</taxon>
        <taxon>Sterolibacteriaceae</taxon>
        <taxon>Denitratisoma</taxon>
    </lineage>
</organism>
<comment type="cofactor">
    <cofactor evidence="11">
        <name>pyrroloquinoline quinone</name>
        <dbReference type="ChEBI" id="CHEBI:58442"/>
    </cofactor>
    <text evidence="11">Binds 1 PQQ group per subunit.</text>
</comment>
<gene>
    <name evidence="14" type="primary">qbdA</name>
    <name evidence="14" type="ORF">DENOEST_3548</name>
</gene>
<keyword evidence="8 12" id="KW-0408">Iron</keyword>
<dbReference type="EC" id="1.1.9.1" evidence="14"/>